<accession>A0ABR1SB59</accession>
<reference evidence="3 4" key="1">
    <citation type="submission" date="2023-01" db="EMBL/GenBank/DDBJ databases">
        <title>Analysis of 21 Apiospora genomes using comparative genomics revels a genus with tremendous synthesis potential of carbohydrate active enzymes and secondary metabolites.</title>
        <authorList>
            <person name="Sorensen T."/>
        </authorList>
    </citation>
    <scope>NUCLEOTIDE SEQUENCE [LARGE SCALE GENOMIC DNA]</scope>
    <source>
        <strain evidence="3 4">CBS 20057</strain>
    </source>
</reference>
<feature type="domain" description="DUF7102" evidence="1">
    <location>
        <begin position="655"/>
        <end position="813"/>
    </location>
</feature>
<feature type="domain" description="SAM-like" evidence="2">
    <location>
        <begin position="823"/>
        <end position="896"/>
    </location>
</feature>
<dbReference type="Proteomes" id="UP001396898">
    <property type="component" value="Unassembled WGS sequence"/>
</dbReference>
<gene>
    <name evidence="3" type="ORF">PG991_005358</name>
</gene>
<dbReference type="EMBL" id="JAQQWI010000007">
    <property type="protein sequence ID" value="KAK8028302.1"/>
    <property type="molecule type" value="Genomic_DNA"/>
</dbReference>
<dbReference type="Pfam" id="PF23394">
    <property type="entry name" value="DUF7102"/>
    <property type="match status" value="1"/>
</dbReference>
<comment type="caution">
    <text evidence="3">The sequence shown here is derived from an EMBL/GenBank/DDBJ whole genome shotgun (WGS) entry which is preliminary data.</text>
</comment>
<sequence length="902" mass="99825">MAEAFVRHPPRSPRPSADLAVDEYARMNKLSIDIQSYNPVSYLKSTANSLLESQGQGYGEDDSLPDLDIPFRLSLSEPPVISKGSVSFLGSIARREDDEAIMDRAIQAACSSPRRHLKVALPLLRSDHESDWRELLRDVRERTNVHLYSNMLPLEPLEISLDEAPEYPESAHSFRSQLARDADASQLAISQDALRFLATTLAIDKDVENPEQLLVGGSRDRRSFMSRDVTPPITPLSVPEELYTPGPDRCQVPVASDPCSLIEEDLVAAQSALIAASSPPILGTPVLPSSPGVETFSPAVRRTESLKVEQPLIPSRPNSPPENRTIDLKQAAESAQLAVDADCDVDAYSWKEIPDLLSDELLEELQAGAHSANLAIEQERLEHADAIARVQVPIMDFAITKPGWQRLGQDSSRHIKYLLQAPGMALTRLKGNYRERDYWWAPFPYRLRHVSLDESPDDVVEVDDVLRMYNDAELPTAASCVQKRPGVAILREAEDDEEEEEIQVSHNQSVGLTDILRKRKLELQEAEPGRSPPSSDTSVVDLVRHPQHARPANATRLTRLLVDNDDPNATAALLANYVNLRTSKRQKNEASSFFGPKKSAQNEANFLGHGAKKHTKEDEAPRSNVAPIEKLEAAQVPDLRGSSNPIKMIVALTIGRGILGWIEKLLPEAKLVERDFNHWNTVAWNRNMVSRSPIISSLAAEADVVVSPVTGIILTTLIKVIQKPLPGQKSKTAIQERVEKVSARYERLIVLVSQSNRDDESTRDLYASECAPFAEFSGLVLGLNPNSQVYFVGGGEETLAKWLVAMIQRYSFEADGLQGLLISDETTWELIMRRAGMNTYAAQVILAELKGISNNDPQGPSMGELQRFILMTPRERVEQFSGVMGGTDVLKRVGAALDGPWE</sequence>
<proteinExistence type="predicted"/>
<evidence type="ECO:0000313" key="4">
    <source>
        <dbReference type="Proteomes" id="UP001396898"/>
    </source>
</evidence>
<keyword evidence="4" id="KW-1185">Reference proteome</keyword>
<evidence type="ECO:0000259" key="2">
    <source>
        <dbReference type="Pfam" id="PF23395"/>
    </source>
</evidence>
<protein>
    <submittedName>
        <fullName evidence="3">Uncharacterized protein</fullName>
    </submittedName>
</protein>
<organism evidence="3 4">
    <name type="scientific">Apiospora marii</name>
    <dbReference type="NCBI Taxonomy" id="335849"/>
    <lineage>
        <taxon>Eukaryota</taxon>
        <taxon>Fungi</taxon>
        <taxon>Dikarya</taxon>
        <taxon>Ascomycota</taxon>
        <taxon>Pezizomycotina</taxon>
        <taxon>Sordariomycetes</taxon>
        <taxon>Xylariomycetidae</taxon>
        <taxon>Amphisphaeriales</taxon>
        <taxon>Apiosporaceae</taxon>
        <taxon>Apiospora</taxon>
    </lineage>
</organism>
<dbReference type="InterPro" id="IPR055528">
    <property type="entry name" value="DUF7102"/>
</dbReference>
<dbReference type="Pfam" id="PF23395">
    <property type="entry name" value="SAM_6"/>
    <property type="match status" value="1"/>
</dbReference>
<evidence type="ECO:0000313" key="3">
    <source>
        <dbReference type="EMBL" id="KAK8028302.1"/>
    </source>
</evidence>
<name>A0ABR1SB59_9PEZI</name>
<evidence type="ECO:0000259" key="1">
    <source>
        <dbReference type="Pfam" id="PF23394"/>
    </source>
</evidence>
<dbReference type="InterPro" id="IPR057559">
    <property type="entry name" value="SAM_6"/>
</dbReference>